<protein>
    <submittedName>
        <fullName evidence="1">CLUMA_CG004183, isoform A</fullName>
    </submittedName>
</protein>
<reference evidence="1 2" key="1">
    <citation type="submission" date="2015-04" db="EMBL/GenBank/DDBJ databases">
        <authorList>
            <person name="Syromyatnikov M.Y."/>
            <person name="Popov V.N."/>
        </authorList>
    </citation>
    <scope>NUCLEOTIDE SEQUENCE [LARGE SCALE GENOMIC DNA]</scope>
</reference>
<keyword evidence="2" id="KW-1185">Reference proteome</keyword>
<sequence>MAARKLGPLGQLRNEFNDFAKIFDYDEAKHEFVKKEKSQAAFDEFIGNELQERFPQYDVKKMGWITRNTRFEGPGEDNSIQRLVSNILNLR</sequence>
<evidence type="ECO:0000313" key="1">
    <source>
        <dbReference type="EMBL" id="CRK90457.1"/>
    </source>
</evidence>
<evidence type="ECO:0000313" key="2">
    <source>
        <dbReference type="Proteomes" id="UP000183832"/>
    </source>
</evidence>
<name>A0A1J1HWF6_9DIPT</name>
<gene>
    <name evidence="1" type="ORF">CLUMA_CG004183</name>
</gene>
<proteinExistence type="predicted"/>
<organism evidence="1 2">
    <name type="scientific">Clunio marinus</name>
    <dbReference type="NCBI Taxonomy" id="568069"/>
    <lineage>
        <taxon>Eukaryota</taxon>
        <taxon>Metazoa</taxon>
        <taxon>Ecdysozoa</taxon>
        <taxon>Arthropoda</taxon>
        <taxon>Hexapoda</taxon>
        <taxon>Insecta</taxon>
        <taxon>Pterygota</taxon>
        <taxon>Neoptera</taxon>
        <taxon>Endopterygota</taxon>
        <taxon>Diptera</taxon>
        <taxon>Nematocera</taxon>
        <taxon>Chironomoidea</taxon>
        <taxon>Chironomidae</taxon>
        <taxon>Clunio</taxon>
    </lineage>
</organism>
<dbReference type="EMBL" id="CVRI01000019">
    <property type="protein sequence ID" value="CRK90457.1"/>
    <property type="molecule type" value="Genomic_DNA"/>
</dbReference>
<dbReference type="Proteomes" id="UP000183832">
    <property type="component" value="Unassembled WGS sequence"/>
</dbReference>
<accession>A0A1J1HWF6</accession>
<dbReference type="AlphaFoldDB" id="A0A1J1HWF6"/>